<dbReference type="SUPFAM" id="SSF55729">
    <property type="entry name" value="Acyl-CoA N-acyltransferases (Nat)"/>
    <property type="match status" value="1"/>
</dbReference>
<gene>
    <name evidence="2" type="ORF">SAMN02745673_02653</name>
</gene>
<name>A0A1T4RAA1_9ACTN</name>
<dbReference type="PANTHER" id="PTHR42791:SF1">
    <property type="entry name" value="N-ACETYLTRANSFERASE DOMAIN-CONTAINING PROTEIN"/>
    <property type="match status" value="1"/>
</dbReference>
<dbReference type="OrthoDB" id="7057833at2"/>
<dbReference type="InterPro" id="IPR052523">
    <property type="entry name" value="Trichothecene_AcTrans"/>
</dbReference>
<dbReference type="Pfam" id="PF00583">
    <property type="entry name" value="Acetyltransf_1"/>
    <property type="match status" value="1"/>
</dbReference>
<dbReference type="RefSeq" id="WP_078761951.1">
    <property type="nucleotide sequence ID" value="NZ_FUWS01000006.1"/>
</dbReference>
<dbReference type="GO" id="GO:0016747">
    <property type="term" value="F:acyltransferase activity, transferring groups other than amino-acyl groups"/>
    <property type="evidence" value="ECO:0007669"/>
    <property type="project" value="InterPro"/>
</dbReference>
<dbReference type="PROSITE" id="PS51186">
    <property type="entry name" value="GNAT"/>
    <property type="match status" value="1"/>
</dbReference>
<organism evidence="2 3">
    <name type="scientific">Marinactinospora thermotolerans DSM 45154</name>
    <dbReference type="NCBI Taxonomy" id="1122192"/>
    <lineage>
        <taxon>Bacteria</taxon>
        <taxon>Bacillati</taxon>
        <taxon>Actinomycetota</taxon>
        <taxon>Actinomycetes</taxon>
        <taxon>Streptosporangiales</taxon>
        <taxon>Nocardiopsidaceae</taxon>
        <taxon>Marinactinospora</taxon>
    </lineage>
</organism>
<evidence type="ECO:0000313" key="2">
    <source>
        <dbReference type="EMBL" id="SKA12932.1"/>
    </source>
</evidence>
<evidence type="ECO:0000313" key="3">
    <source>
        <dbReference type="Proteomes" id="UP000190637"/>
    </source>
</evidence>
<proteinExistence type="predicted"/>
<feature type="domain" description="N-acetyltransferase" evidence="1">
    <location>
        <begin position="67"/>
        <end position="202"/>
    </location>
</feature>
<dbReference type="InterPro" id="IPR000182">
    <property type="entry name" value="GNAT_dom"/>
</dbReference>
<accession>A0A1T4RAA1</accession>
<dbReference type="InterPro" id="IPR016181">
    <property type="entry name" value="Acyl_CoA_acyltransferase"/>
</dbReference>
<dbReference type="Gene3D" id="3.40.630.30">
    <property type="match status" value="1"/>
</dbReference>
<protein>
    <submittedName>
        <fullName evidence="2">Predicted acetyltransferase</fullName>
    </submittedName>
</protein>
<keyword evidence="2" id="KW-0808">Transferase</keyword>
<sequence>MPLDPPTRPDADVREATTDDLPVIADTLADAFADYRWTRWVLPADDYERRLRAVQLYYAERVGLPHGRVWVARDGAAVAVWTLPDVALPEELFTAAELVELHGDRGAVMARAEELLAPHRPQEPCWFLATVGVRRADQGSGLGRAVLAPGIAAAEASGHPAFLETADEGNVGFYRSLGFEVTAEVALPGDAPRVWCMLRRPRADKVAGSLEERSRGVF</sequence>
<dbReference type="EMBL" id="FUWS01000006">
    <property type="protein sequence ID" value="SKA12932.1"/>
    <property type="molecule type" value="Genomic_DNA"/>
</dbReference>
<reference evidence="2 3" key="1">
    <citation type="submission" date="2017-02" db="EMBL/GenBank/DDBJ databases">
        <authorList>
            <person name="Peterson S.W."/>
        </authorList>
    </citation>
    <scope>NUCLEOTIDE SEQUENCE [LARGE SCALE GENOMIC DNA]</scope>
    <source>
        <strain evidence="2 3">DSM 45154</strain>
    </source>
</reference>
<dbReference type="AlphaFoldDB" id="A0A1T4RAA1"/>
<dbReference type="Proteomes" id="UP000190637">
    <property type="component" value="Unassembled WGS sequence"/>
</dbReference>
<evidence type="ECO:0000259" key="1">
    <source>
        <dbReference type="PROSITE" id="PS51186"/>
    </source>
</evidence>
<dbReference type="STRING" id="1122192.SAMN02745673_02653"/>
<dbReference type="PANTHER" id="PTHR42791">
    <property type="entry name" value="GNAT FAMILY ACETYLTRANSFERASE"/>
    <property type="match status" value="1"/>
</dbReference>
<keyword evidence="3" id="KW-1185">Reference proteome</keyword>